<dbReference type="InterPro" id="IPR012610">
    <property type="entry name" value="SASP_SspH"/>
</dbReference>
<keyword evidence="3" id="KW-0749">Sporulation</keyword>
<comment type="subcellular location">
    <subcellularLocation>
        <location evidence="1">Spore core</location>
    </subcellularLocation>
</comment>
<dbReference type="Proteomes" id="UP001597497">
    <property type="component" value="Unassembled WGS sequence"/>
</dbReference>
<organism evidence="4 5">
    <name type="scientific">Marinicrinis sediminis</name>
    <dbReference type="NCBI Taxonomy" id="1652465"/>
    <lineage>
        <taxon>Bacteria</taxon>
        <taxon>Bacillati</taxon>
        <taxon>Bacillota</taxon>
        <taxon>Bacilli</taxon>
        <taxon>Bacillales</taxon>
        <taxon>Paenibacillaceae</taxon>
    </lineage>
</organism>
<name>A0ABW5R8T0_9BACL</name>
<evidence type="ECO:0000256" key="1">
    <source>
        <dbReference type="ARBA" id="ARBA00004288"/>
    </source>
</evidence>
<dbReference type="RefSeq" id="WP_379928258.1">
    <property type="nucleotide sequence ID" value="NZ_JBHUMM010000007.1"/>
</dbReference>
<protein>
    <submittedName>
        <fullName evidence="4">H-type small acid-soluble spore protein</fullName>
    </submittedName>
</protein>
<evidence type="ECO:0000313" key="4">
    <source>
        <dbReference type="EMBL" id="MFD2670829.1"/>
    </source>
</evidence>
<evidence type="ECO:0000313" key="5">
    <source>
        <dbReference type="Proteomes" id="UP001597497"/>
    </source>
</evidence>
<evidence type="ECO:0000256" key="2">
    <source>
        <dbReference type="ARBA" id="ARBA00006573"/>
    </source>
</evidence>
<evidence type="ECO:0000256" key="3">
    <source>
        <dbReference type="ARBA" id="ARBA00022969"/>
    </source>
</evidence>
<keyword evidence="5" id="KW-1185">Reference proteome</keyword>
<comment type="similarity">
    <text evidence="2">Belongs to the SspH family.</text>
</comment>
<dbReference type="EMBL" id="JBHUMM010000007">
    <property type="protein sequence ID" value="MFD2670829.1"/>
    <property type="molecule type" value="Genomic_DNA"/>
</dbReference>
<proteinExistence type="inferred from homology"/>
<reference evidence="5" key="1">
    <citation type="journal article" date="2019" name="Int. J. Syst. Evol. Microbiol.">
        <title>The Global Catalogue of Microorganisms (GCM) 10K type strain sequencing project: providing services to taxonomists for standard genome sequencing and annotation.</title>
        <authorList>
            <consortium name="The Broad Institute Genomics Platform"/>
            <consortium name="The Broad Institute Genome Sequencing Center for Infectious Disease"/>
            <person name="Wu L."/>
            <person name="Ma J."/>
        </authorList>
    </citation>
    <scope>NUCLEOTIDE SEQUENCE [LARGE SCALE GENOMIC DNA]</scope>
    <source>
        <strain evidence="5">KCTC 33676</strain>
    </source>
</reference>
<dbReference type="HAMAP" id="MF_00667">
    <property type="entry name" value="SspH"/>
    <property type="match status" value="1"/>
</dbReference>
<dbReference type="NCBIfam" id="TIGR02861">
    <property type="entry name" value="SASP_H"/>
    <property type="match status" value="1"/>
</dbReference>
<dbReference type="Pfam" id="PF08141">
    <property type="entry name" value="SspH"/>
    <property type="match status" value="1"/>
</dbReference>
<comment type="caution">
    <text evidence="4">The sequence shown here is derived from an EMBL/GenBank/DDBJ whole genome shotgun (WGS) entry which is preliminary data.</text>
</comment>
<accession>A0ABW5R8T0</accession>
<gene>
    <name evidence="4" type="ORF">ACFSUC_04310</name>
</gene>
<sequence>MMDAKRAQEIVDAAEEIAVQCEGQSVWIDKVDKISGSASIHMKEDPSIQKIVPVEQLKENVH</sequence>